<dbReference type="GO" id="GO:0016020">
    <property type="term" value="C:membrane"/>
    <property type="evidence" value="ECO:0007669"/>
    <property type="project" value="GOC"/>
</dbReference>
<protein>
    <recommendedName>
        <fullName evidence="8">Glucosylceramidase</fullName>
    </recommendedName>
</protein>
<comment type="caution">
    <text evidence="6">The sequence shown here is derived from an EMBL/GenBank/DDBJ whole genome shotgun (WGS) entry which is preliminary data.</text>
</comment>
<sequence>MANDDQKSRILDRSAPFDDPESKKYLSGVAFHWYQNLDFILPFVGSYKKLKKFYKAYPDMFMLGTEACEGYMPGFTGTGKGPALHNLEKAWKRAENYARDIIENSNSMAGGWVDWNLFLNTNGGPNWANNMPMYYIMGHFSKFVPPGSKRIKFSKTRTLHNFHHCAFVTPNNQIVMQFLNRGSSKVTISVKQTDPNTITLTLSPHSIHTLILPASEDTKIL</sequence>
<keyword evidence="3" id="KW-0378">Hydrolase</keyword>
<dbReference type="GO" id="GO:0006680">
    <property type="term" value="P:glucosylceramide catabolic process"/>
    <property type="evidence" value="ECO:0007669"/>
    <property type="project" value="TreeGrafter"/>
</dbReference>
<dbReference type="InterPro" id="IPR033453">
    <property type="entry name" value="Glyco_hydro_30_TIM-barrel"/>
</dbReference>
<dbReference type="SUPFAM" id="SSF51445">
    <property type="entry name" value="(Trans)glycosidases"/>
    <property type="match status" value="1"/>
</dbReference>
<keyword evidence="2" id="KW-0732">Signal</keyword>
<reference evidence="6" key="1">
    <citation type="submission" date="2022-12" db="EMBL/GenBank/DDBJ databases">
        <authorList>
            <person name="Webb A."/>
        </authorList>
    </citation>
    <scope>NUCLEOTIDE SEQUENCE</scope>
    <source>
        <strain evidence="6">Pf2</strain>
    </source>
</reference>
<evidence type="ECO:0000256" key="3">
    <source>
        <dbReference type="ARBA" id="ARBA00022801"/>
    </source>
</evidence>
<dbReference type="Proteomes" id="UP001159659">
    <property type="component" value="Unassembled WGS sequence"/>
</dbReference>
<dbReference type="Pfam" id="PF02055">
    <property type="entry name" value="Glyco_hydro_30"/>
    <property type="match status" value="1"/>
</dbReference>
<dbReference type="AlphaFoldDB" id="A0AAV0U2Y7"/>
<evidence type="ECO:0000256" key="1">
    <source>
        <dbReference type="ARBA" id="ARBA00005382"/>
    </source>
</evidence>
<dbReference type="PANTHER" id="PTHR11069">
    <property type="entry name" value="GLUCOSYLCERAMIDASE"/>
    <property type="match status" value="1"/>
</dbReference>
<comment type="similarity">
    <text evidence="1">Belongs to the glycosyl hydrolase 30 family.</text>
</comment>
<dbReference type="EMBL" id="CANTFK010000862">
    <property type="protein sequence ID" value="CAI5731240.1"/>
    <property type="molecule type" value="Genomic_DNA"/>
</dbReference>
<feature type="domain" description="Glycosyl hydrolase family 30 beta sandwich" evidence="5">
    <location>
        <begin position="147"/>
        <end position="210"/>
    </location>
</feature>
<evidence type="ECO:0000256" key="2">
    <source>
        <dbReference type="ARBA" id="ARBA00022729"/>
    </source>
</evidence>
<dbReference type="InterPro" id="IPR001139">
    <property type="entry name" value="Glyco_hydro_30"/>
</dbReference>
<dbReference type="Gene3D" id="3.20.20.80">
    <property type="entry name" value="Glycosidases"/>
    <property type="match status" value="1"/>
</dbReference>
<dbReference type="InterPro" id="IPR033452">
    <property type="entry name" value="GH30_C"/>
</dbReference>
<evidence type="ECO:0000259" key="5">
    <source>
        <dbReference type="Pfam" id="PF17189"/>
    </source>
</evidence>
<evidence type="ECO:0008006" key="8">
    <source>
        <dbReference type="Google" id="ProtNLM"/>
    </source>
</evidence>
<accession>A0AAV0U2Y7</accession>
<dbReference type="GO" id="GO:0004348">
    <property type="term" value="F:glucosylceramidase activity"/>
    <property type="evidence" value="ECO:0007669"/>
    <property type="project" value="InterPro"/>
</dbReference>
<organism evidence="6 7">
    <name type="scientific">Peronospora farinosa</name>
    <dbReference type="NCBI Taxonomy" id="134698"/>
    <lineage>
        <taxon>Eukaryota</taxon>
        <taxon>Sar</taxon>
        <taxon>Stramenopiles</taxon>
        <taxon>Oomycota</taxon>
        <taxon>Peronosporomycetes</taxon>
        <taxon>Peronosporales</taxon>
        <taxon>Peronosporaceae</taxon>
        <taxon>Peronospora</taxon>
    </lineage>
</organism>
<dbReference type="InterPro" id="IPR017853">
    <property type="entry name" value="GH"/>
</dbReference>
<dbReference type="FunFam" id="2.60.40.1180:FF:000035">
    <property type="entry name" value="Glucosylceramidase 3"/>
    <property type="match status" value="1"/>
</dbReference>
<name>A0AAV0U2Y7_9STRA</name>
<evidence type="ECO:0000313" key="6">
    <source>
        <dbReference type="EMBL" id="CAI5731240.1"/>
    </source>
</evidence>
<dbReference type="PANTHER" id="PTHR11069:SF23">
    <property type="entry name" value="LYSOSOMAL ACID GLUCOSYLCERAMIDASE"/>
    <property type="match status" value="1"/>
</dbReference>
<evidence type="ECO:0000313" key="7">
    <source>
        <dbReference type="Proteomes" id="UP001159659"/>
    </source>
</evidence>
<feature type="domain" description="Glycosyl hydrolase family 30 TIM-barrel" evidence="4">
    <location>
        <begin position="17"/>
        <end position="130"/>
    </location>
</feature>
<proteinExistence type="inferred from homology"/>
<dbReference type="Pfam" id="PF17189">
    <property type="entry name" value="Glyco_hydro_30C"/>
    <property type="match status" value="1"/>
</dbReference>
<evidence type="ECO:0000259" key="4">
    <source>
        <dbReference type="Pfam" id="PF02055"/>
    </source>
</evidence>
<gene>
    <name evidence="6" type="ORF">PFR002_LOCUS6514</name>
</gene>